<keyword evidence="3" id="KW-1185">Reference proteome</keyword>
<sequence>MADDDELFIINQTGVDNPTNLVDPSLQLPHHILHSIFSYLSFHVRRVSKNWHHNTPSLLALHFSEFFFHQNIQVNTCPITSFGIQYNLLSTLGKTSCSMLKKEYCTFNLLVTVIIMSTI</sequence>
<evidence type="ECO:0000259" key="1">
    <source>
        <dbReference type="Pfam" id="PF12937"/>
    </source>
</evidence>
<gene>
    <name evidence="2" type="ORF">RDI58_009229</name>
</gene>
<proteinExistence type="predicted"/>
<protein>
    <recommendedName>
        <fullName evidence="1">F-box domain-containing protein</fullName>
    </recommendedName>
</protein>
<dbReference type="InterPro" id="IPR036047">
    <property type="entry name" value="F-box-like_dom_sf"/>
</dbReference>
<accession>A0AAN8YJA0</accession>
<evidence type="ECO:0000313" key="3">
    <source>
        <dbReference type="Proteomes" id="UP001371456"/>
    </source>
</evidence>
<dbReference type="SUPFAM" id="SSF81383">
    <property type="entry name" value="F-box domain"/>
    <property type="match status" value="1"/>
</dbReference>
<dbReference type="Proteomes" id="UP001371456">
    <property type="component" value="Unassembled WGS sequence"/>
</dbReference>
<dbReference type="InterPro" id="IPR001810">
    <property type="entry name" value="F-box_dom"/>
</dbReference>
<feature type="domain" description="F-box" evidence="1">
    <location>
        <begin position="27"/>
        <end position="54"/>
    </location>
</feature>
<dbReference type="Pfam" id="PF12937">
    <property type="entry name" value="F-box-like"/>
    <property type="match status" value="1"/>
</dbReference>
<dbReference type="CDD" id="cd09917">
    <property type="entry name" value="F-box_SF"/>
    <property type="match status" value="1"/>
</dbReference>
<name>A0AAN8YJA0_SOLBU</name>
<comment type="caution">
    <text evidence="2">The sequence shown here is derived from an EMBL/GenBank/DDBJ whole genome shotgun (WGS) entry which is preliminary data.</text>
</comment>
<dbReference type="AlphaFoldDB" id="A0AAN8YJA0"/>
<organism evidence="2 3">
    <name type="scientific">Solanum bulbocastanum</name>
    <name type="common">Wild potato</name>
    <dbReference type="NCBI Taxonomy" id="147425"/>
    <lineage>
        <taxon>Eukaryota</taxon>
        <taxon>Viridiplantae</taxon>
        <taxon>Streptophyta</taxon>
        <taxon>Embryophyta</taxon>
        <taxon>Tracheophyta</taxon>
        <taxon>Spermatophyta</taxon>
        <taxon>Magnoliopsida</taxon>
        <taxon>eudicotyledons</taxon>
        <taxon>Gunneridae</taxon>
        <taxon>Pentapetalae</taxon>
        <taxon>asterids</taxon>
        <taxon>lamiids</taxon>
        <taxon>Solanales</taxon>
        <taxon>Solanaceae</taxon>
        <taxon>Solanoideae</taxon>
        <taxon>Solaneae</taxon>
        <taxon>Solanum</taxon>
    </lineage>
</organism>
<evidence type="ECO:0000313" key="2">
    <source>
        <dbReference type="EMBL" id="KAK6795774.1"/>
    </source>
</evidence>
<reference evidence="2 3" key="1">
    <citation type="submission" date="2024-02" db="EMBL/GenBank/DDBJ databases">
        <title>de novo genome assembly of Solanum bulbocastanum strain 11H21.</title>
        <authorList>
            <person name="Hosaka A.J."/>
        </authorList>
    </citation>
    <scope>NUCLEOTIDE SEQUENCE [LARGE SCALE GENOMIC DNA]</scope>
    <source>
        <tissue evidence="2">Young leaves</tissue>
    </source>
</reference>
<dbReference type="EMBL" id="JBANQN010000003">
    <property type="protein sequence ID" value="KAK6795774.1"/>
    <property type="molecule type" value="Genomic_DNA"/>
</dbReference>